<gene>
    <name evidence="2" type="ORF">JD844_002246</name>
</gene>
<evidence type="ECO:0000313" key="2">
    <source>
        <dbReference type="EMBL" id="KAH0626939.1"/>
    </source>
</evidence>
<dbReference type="InterPro" id="IPR000558">
    <property type="entry name" value="Histone_H2B"/>
</dbReference>
<evidence type="ECO:0000313" key="3">
    <source>
        <dbReference type="Proteomes" id="UP000826234"/>
    </source>
</evidence>
<dbReference type="SUPFAM" id="SSF47113">
    <property type="entry name" value="Histone-fold"/>
    <property type="match status" value="1"/>
</dbReference>
<accession>A0ABQ7TB33</accession>
<proteinExistence type="inferred from homology"/>
<dbReference type="InterPro" id="IPR009072">
    <property type="entry name" value="Histone-fold"/>
</dbReference>
<keyword evidence="3" id="KW-1185">Reference proteome</keyword>
<sequence length="135" mass="15529">MPYLTCFHPLIVRMKPSLSPHQNSEGLHSLALCGIQMYKRKKKTGYSKYMYRILKQVPEGTNRYCWALDVLRSLKKPHLYGLVALEASRMSHYKKKPFVTSKEVHVAVRLVLLVEAVKCSWLTINEIASRHVGST</sequence>
<protein>
    <submittedName>
        <fullName evidence="2">Uncharacterized protein</fullName>
    </submittedName>
</protein>
<evidence type="ECO:0000256" key="1">
    <source>
        <dbReference type="ARBA" id="ARBA00006846"/>
    </source>
</evidence>
<dbReference type="Gene3D" id="1.10.20.10">
    <property type="entry name" value="Histone, subunit A"/>
    <property type="match status" value="1"/>
</dbReference>
<organism evidence="2 3">
    <name type="scientific">Phrynosoma platyrhinos</name>
    <name type="common">Desert horned lizard</name>
    <dbReference type="NCBI Taxonomy" id="52577"/>
    <lineage>
        <taxon>Eukaryota</taxon>
        <taxon>Metazoa</taxon>
        <taxon>Chordata</taxon>
        <taxon>Craniata</taxon>
        <taxon>Vertebrata</taxon>
        <taxon>Euteleostomi</taxon>
        <taxon>Lepidosauria</taxon>
        <taxon>Squamata</taxon>
        <taxon>Bifurcata</taxon>
        <taxon>Unidentata</taxon>
        <taxon>Episquamata</taxon>
        <taxon>Toxicofera</taxon>
        <taxon>Iguania</taxon>
        <taxon>Phrynosomatidae</taxon>
        <taxon>Phrynosomatinae</taxon>
        <taxon>Phrynosoma</taxon>
    </lineage>
</organism>
<comment type="caution">
    <text evidence="2">The sequence shown here is derived from an EMBL/GenBank/DDBJ whole genome shotgun (WGS) entry which is preliminary data.</text>
</comment>
<dbReference type="PANTHER" id="PTHR23428">
    <property type="entry name" value="HISTONE H2B"/>
    <property type="match status" value="1"/>
</dbReference>
<dbReference type="EMBL" id="JAIPUX010000521">
    <property type="protein sequence ID" value="KAH0626939.1"/>
    <property type="molecule type" value="Genomic_DNA"/>
</dbReference>
<dbReference type="PRINTS" id="PR00621">
    <property type="entry name" value="HISTONEH2B"/>
</dbReference>
<dbReference type="SMART" id="SM00427">
    <property type="entry name" value="H2B"/>
    <property type="match status" value="1"/>
</dbReference>
<dbReference type="Proteomes" id="UP000826234">
    <property type="component" value="Unassembled WGS sequence"/>
</dbReference>
<name>A0ABQ7TB33_PHRPL</name>
<comment type="similarity">
    <text evidence="1">Belongs to the histone H2B family.</text>
</comment>
<reference evidence="2 3" key="1">
    <citation type="journal article" date="2022" name="Gigascience">
        <title>A chromosome-level genome assembly and annotation of the desert horned lizard, Phrynosoma platyrhinos, provides insight into chromosomal rearrangements among reptiles.</title>
        <authorList>
            <person name="Koochekian N."/>
            <person name="Ascanio A."/>
            <person name="Farleigh K."/>
            <person name="Card D.C."/>
            <person name="Schield D.R."/>
            <person name="Castoe T.A."/>
            <person name="Jezkova T."/>
        </authorList>
    </citation>
    <scope>NUCLEOTIDE SEQUENCE [LARGE SCALE GENOMIC DNA]</scope>
    <source>
        <strain evidence="2">NK-2021</strain>
    </source>
</reference>